<dbReference type="SUPFAM" id="SSF55298">
    <property type="entry name" value="YjgF-like"/>
    <property type="match status" value="1"/>
</dbReference>
<dbReference type="PANTHER" id="PTHR11803">
    <property type="entry name" value="2-IMINOBUTANOATE/2-IMINOPROPANOATE DEAMINASE RIDA"/>
    <property type="match status" value="1"/>
</dbReference>
<dbReference type="GO" id="GO:0005829">
    <property type="term" value="C:cytosol"/>
    <property type="evidence" value="ECO:0007669"/>
    <property type="project" value="TreeGrafter"/>
</dbReference>
<comment type="caution">
    <text evidence="2">The sequence shown here is derived from an EMBL/GenBank/DDBJ whole genome shotgun (WGS) entry which is preliminary data.</text>
</comment>
<sequence length="119" mass="11947">MGPYSQAVSAGPYLFISGQLPIDPATGSFPQGGAAVQAAQSIRNIEAILRAVGGSLSDVVKTTVLLADLAAFTAVNAVYGGMFSGQPKPARAAYEVAALPLGALVEIEAVAFLPDAGGR</sequence>
<dbReference type="InterPro" id="IPR006056">
    <property type="entry name" value="RidA"/>
</dbReference>
<evidence type="ECO:0000256" key="1">
    <source>
        <dbReference type="ARBA" id="ARBA00010552"/>
    </source>
</evidence>
<dbReference type="EMBL" id="JAALLH010000001">
    <property type="protein sequence ID" value="NIY64122.1"/>
    <property type="molecule type" value="Genomic_DNA"/>
</dbReference>
<dbReference type="CDD" id="cd00448">
    <property type="entry name" value="YjgF_YER057c_UK114_family"/>
    <property type="match status" value="1"/>
</dbReference>
<name>A0A7X5WZZ7_STRMQ</name>
<dbReference type="Gene3D" id="3.30.1330.40">
    <property type="entry name" value="RutC-like"/>
    <property type="match status" value="1"/>
</dbReference>
<comment type="similarity">
    <text evidence="1">Belongs to the RutC family.</text>
</comment>
<dbReference type="InterPro" id="IPR035959">
    <property type="entry name" value="RutC-like_sf"/>
</dbReference>
<dbReference type="GO" id="GO:0019239">
    <property type="term" value="F:deaminase activity"/>
    <property type="evidence" value="ECO:0007669"/>
    <property type="project" value="TreeGrafter"/>
</dbReference>
<dbReference type="PROSITE" id="PS01094">
    <property type="entry name" value="UPF0076"/>
    <property type="match status" value="1"/>
</dbReference>
<dbReference type="Pfam" id="PF01042">
    <property type="entry name" value="Ribonuc_L-PSP"/>
    <property type="match status" value="1"/>
</dbReference>
<evidence type="ECO:0000313" key="2">
    <source>
        <dbReference type="EMBL" id="NIY64122.1"/>
    </source>
</evidence>
<dbReference type="InterPro" id="IPR019897">
    <property type="entry name" value="RidA_CS"/>
</dbReference>
<dbReference type="NCBIfam" id="TIGR00004">
    <property type="entry name" value="Rid family detoxifying hydrolase"/>
    <property type="match status" value="1"/>
</dbReference>
<dbReference type="AlphaFoldDB" id="A0A7X5WZZ7"/>
<evidence type="ECO:0000313" key="3">
    <source>
        <dbReference type="Proteomes" id="UP000536624"/>
    </source>
</evidence>
<reference evidence="2 3" key="1">
    <citation type="submission" date="2020-02" db="EMBL/GenBank/DDBJ databases">
        <title>Streptomyces malaysiensis DSM14702 (JHCC583434, PFL_A843) Genome sequencing and assembly.</title>
        <authorList>
            <person name="Samborskyy M."/>
        </authorList>
    </citation>
    <scope>NUCLEOTIDE SEQUENCE [LARGE SCALE GENOMIC DNA]</scope>
    <source>
        <strain evidence="2 3">DSM 14702</strain>
    </source>
</reference>
<protein>
    <submittedName>
        <fullName evidence="2">Endoribonuclease L-PSP</fullName>
    </submittedName>
</protein>
<gene>
    <name evidence="2" type="ORF">SMALB_2076</name>
</gene>
<proteinExistence type="inferred from homology"/>
<dbReference type="PANTHER" id="PTHR11803:SF39">
    <property type="entry name" value="2-IMINOBUTANOATE_2-IMINOPROPANOATE DEAMINASE"/>
    <property type="match status" value="1"/>
</dbReference>
<accession>A0A7X5WZZ7</accession>
<dbReference type="InterPro" id="IPR006175">
    <property type="entry name" value="YjgF/YER057c/UK114"/>
</dbReference>
<organism evidence="2 3">
    <name type="scientific">Streptomyces malaysiensis</name>
    <dbReference type="NCBI Taxonomy" id="92644"/>
    <lineage>
        <taxon>Bacteria</taxon>
        <taxon>Bacillati</taxon>
        <taxon>Actinomycetota</taxon>
        <taxon>Actinomycetes</taxon>
        <taxon>Kitasatosporales</taxon>
        <taxon>Streptomycetaceae</taxon>
        <taxon>Streptomyces</taxon>
        <taxon>Streptomyces violaceusniger group</taxon>
    </lineage>
</organism>
<dbReference type="Proteomes" id="UP000536624">
    <property type="component" value="Unassembled WGS sequence"/>
</dbReference>
<dbReference type="FunFam" id="3.30.1330.40:FF:000001">
    <property type="entry name" value="L-PSP family endoribonuclease"/>
    <property type="match status" value="1"/>
</dbReference>